<organism evidence="2 3">
    <name type="scientific">Limosa lapponica baueri</name>
    <dbReference type="NCBI Taxonomy" id="1758121"/>
    <lineage>
        <taxon>Eukaryota</taxon>
        <taxon>Metazoa</taxon>
        <taxon>Chordata</taxon>
        <taxon>Craniata</taxon>
        <taxon>Vertebrata</taxon>
        <taxon>Euteleostomi</taxon>
        <taxon>Archelosauria</taxon>
        <taxon>Archosauria</taxon>
        <taxon>Dinosauria</taxon>
        <taxon>Saurischia</taxon>
        <taxon>Theropoda</taxon>
        <taxon>Coelurosauria</taxon>
        <taxon>Aves</taxon>
        <taxon>Neognathae</taxon>
        <taxon>Neoaves</taxon>
        <taxon>Charadriiformes</taxon>
        <taxon>Scolopacidae</taxon>
        <taxon>Limosa</taxon>
    </lineage>
</organism>
<keyword evidence="2" id="KW-0808">Transferase</keyword>
<dbReference type="PANTHER" id="PTHR33332">
    <property type="entry name" value="REVERSE TRANSCRIPTASE DOMAIN-CONTAINING PROTEIN"/>
    <property type="match status" value="1"/>
</dbReference>
<evidence type="ECO:0000256" key="1">
    <source>
        <dbReference type="SAM" id="MobiDB-lite"/>
    </source>
</evidence>
<keyword evidence="2" id="KW-0695">RNA-directed DNA polymerase</keyword>
<protein>
    <submittedName>
        <fullName evidence="2">Rna-directed dna polymerase from mobile element jockey-like</fullName>
    </submittedName>
</protein>
<accession>A0A2I0U8Y3</accession>
<feature type="compositionally biased region" description="Polar residues" evidence="1">
    <location>
        <begin position="182"/>
        <end position="191"/>
    </location>
</feature>
<dbReference type="AlphaFoldDB" id="A0A2I0U8Y3"/>
<reference evidence="3" key="2">
    <citation type="submission" date="2017-12" db="EMBL/GenBank/DDBJ databases">
        <title>Genome sequence of the Bar-tailed Godwit (Limosa lapponica baueri).</title>
        <authorList>
            <person name="Lima N.C.B."/>
            <person name="Parody-Merino A.M."/>
            <person name="Battley P.F."/>
            <person name="Fidler A.E."/>
            <person name="Prosdocimi F."/>
        </authorList>
    </citation>
    <scope>NUCLEOTIDE SEQUENCE [LARGE SCALE GENOMIC DNA]</scope>
</reference>
<dbReference type="EMBL" id="KZ505986">
    <property type="protein sequence ID" value="PKU42515.1"/>
    <property type="molecule type" value="Genomic_DNA"/>
</dbReference>
<dbReference type="GO" id="GO:0003964">
    <property type="term" value="F:RNA-directed DNA polymerase activity"/>
    <property type="evidence" value="ECO:0007669"/>
    <property type="project" value="UniProtKB-KW"/>
</dbReference>
<proteinExistence type="predicted"/>
<evidence type="ECO:0000313" key="3">
    <source>
        <dbReference type="Proteomes" id="UP000233556"/>
    </source>
</evidence>
<reference evidence="3" key="1">
    <citation type="submission" date="2017-11" db="EMBL/GenBank/DDBJ databases">
        <authorList>
            <person name="Lima N.C."/>
            <person name="Parody-Merino A.M."/>
            <person name="Battley P.F."/>
            <person name="Fidler A.E."/>
            <person name="Prosdocimi F."/>
        </authorList>
    </citation>
    <scope>NUCLEOTIDE SEQUENCE [LARGE SCALE GENOMIC DNA]</scope>
</reference>
<dbReference type="Proteomes" id="UP000233556">
    <property type="component" value="Unassembled WGS sequence"/>
</dbReference>
<feature type="region of interest" description="Disordered" evidence="1">
    <location>
        <begin position="167"/>
        <end position="191"/>
    </location>
</feature>
<evidence type="ECO:0000313" key="2">
    <source>
        <dbReference type="EMBL" id="PKU42515.1"/>
    </source>
</evidence>
<keyword evidence="3" id="KW-1185">Reference proteome</keyword>
<name>A0A2I0U8Y3_LIMLA</name>
<gene>
    <name evidence="2" type="ORF">llap_7172</name>
</gene>
<keyword evidence="2" id="KW-0548">Nucleotidyltransferase</keyword>
<dbReference type="OrthoDB" id="762982at2759"/>
<sequence length="191" mass="21647">MSSPKSRWKTVPSDIPQELILGPILFHIFINLDHGREFVLSKFSYHIKLRGVTDKAGGCATIQSDLNSLEKRSDGNLSMFNEGKRKVLHLGRNNHYRLVAHCLESSFAEKTQGVLVGTKWTMIQQCSYEAKKANSLLGCIRQSFASKLRKVFPFYPAPVRQICWSAPSSPGLPSKREKETYWSESSEVTQR</sequence>